<dbReference type="STRING" id="386301.SAMN05216282_104121"/>
<keyword evidence="3" id="KW-1185">Reference proteome</keyword>
<reference evidence="2 3" key="1">
    <citation type="submission" date="2016-10" db="EMBL/GenBank/DDBJ databases">
        <authorList>
            <person name="de Groot N.N."/>
        </authorList>
    </citation>
    <scope>NUCLEOTIDE SEQUENCE [LARGE SCALE GENOMIC DNA]</scope>
    <source>
        <strain evidence="2 3">CGMCC 1.5382</strain>
    </source>
</reference>
<name>A0A1G9AHX8_9MICO</name>
<keyword evidence="1" id="KW-0812">Transmembrane</keyword>
<dbReference type="EMBL" id="FNFU01000004">
    <property type="protein sequence ID" value="SDK26871.1"/>
    <property type="molecule type" value="Genomic_DNA"/>
</dbReference>
<dbReference type="RefSeq" id="WP_092322289.1">
    <property type="nucleotide sequence ID" value="NZ_FNFU01000004.1"/>
</dbReference>
<feature type="transmembrane region" description="Helical" evidence="1">
    <location>
        <begin position="107"/>
        <end position="126"/>
    </location>
</feature>
<sequence length="171" mass="18270">MTIVIEPATRVHRRGGYRARYLAGLAAVVLGVAATNLTSTYSLFFLLLGPAVQLTGWLVLPGALWRRLVVIVPGLVAGLVLIGGADFAGAWVVLLAGWLLVRHRPALSYLAVLPLVVTVFLLKFTLSEYSQNWLGLLIGAIVTVGCAWAAAWLASIRPVPGISERMPSVSE</sequence>
<dbReference type="AlphaFoldDB" id="A0A1G9AHX8"/>
<feature type="transmembrane region" description="Helical" evidence="1">
    <location>
        <begin position="21"/>
        <end position="48"/>
    </location>
</feature>
<evidence type="ECO:0000256" key="1">
    <source>
        <dbReference type="SAM" id="Phobius"/>
    </source>
</evidence>
<organism evidence="2 3">
    <name type="scientific">Cryobacterium psychrotolerans</name>
    <dbReference type="NCBI Taxonomy" id="386301"/>
    <lineage>
        <taxon>Bacteria</taxon>
        <taxon>Bacillati</taxon>
        <taxon>Actinomycetota</taxon>
        <taxon>Actinomycetes</taxon>
        <taxon>Micrococcales</taxon>
        <taxon>Microbacteriaceae</taxon>
        <taxon>Cryobacterium</taxon>
    </lineage>
</organism>
<keyword evidence="1" id="KW-0472">Membrane</keyword>
<accession>A0A1G9AHX8</accession>
<evidence type="ECO:0000313" key="3">
    <source>
        <dbReference type="Proteomes" id="UP000198701"/>
    </source>
</evidence>
<evidence type="ECO:0000313" key="2">
    <source>
        <dbReference type="EMBL" id="SDK26871.1"/>
    </source>
</evidence>
<keyword evidence="1" id="KW-1133">Transmembrane helix</keyword>
<gene>
    <name evidence="2" type="ORF">SAMN05216282_104121</name>
</gene>
<dbReference type="Proteomes" id="UP000198701">
    <property type="component" value="Unassembled WGS sequence"/>
</dbReference>
<feature type="transmembrane region" description="Helical" evidence="1">
    <location>
        <begin position="132"/>
        <end position="156"/>
    </location>
</feature>
<dbReference type="OrthoDB" id="5115602at2"/>
<protein>
    <submittedName>
        <fullName evidence="2">Uncharacterized protein</fullName>
    </submittedName>
</protein>
<proteinExistence type="predicted"/>
<feature type="transmembrane region" description="Helical" evidence="1">
    <location>
        <begin position="68"/>
        <end position="100"/>
    </location>
</feature>